<comment type="caution">
    <text evidence="4">The sequence shown here is derived from an EMBL/GenBank/DDBJ whole genome shotgun (WGS) entry which is preliminary data.</text>
</comment>
<proteinExistence type="predicted"/>
<dbReference type="PANTHER" id="PTHR34409">
    <property type="entry name" value="SET DOMAIN-CONTAINING PROTEIN"/>
    <property type="match status" value="1"/>
</dbReference>
<feature type="coiled-coil region" evidence="1">
    <location>
        <begin position="201"/>
        <end position="235"/>
    </location>
</feature>
<dbReference type="Proteomes" id="UP001218218">
    <property type="component" value="Unassembled WGS sequence"/>
</dbReference>
<feature type="non-terminal residue" evidence="4">
    <location>
        <position position="1"/>
    </location>
</feature>
<feature type="domain" description="DUF6818" evidence="3">
    <location>
        <begin position="51"/>
        <end position="125"/>
    </location>
</feature>
<protein>
    <recommendedName>
        <fullName evidence="3">DUF6818 domain-containing protein</fullName>
    </recommendedName>
</protein>
<accession>A0AAD7AVX9</accession>
<dbReference type="EMBL" id="JARIHO010000001">
    <property type="protein sequence ID" value="KAJ7369019.1"/>
    <property type="molecule type" value="Genomic_DNA"/>
</dbReference>
<feature type="non-terminal residue" evidence="4">
    <location>
        <position position="325"/>
    </location>
</feature>
<sequence length="325" mass="35487">KGKKRTHSSDSDADTDEAPATKQHRGRPKGSSNFSGPDITQLLVCTERVLPVGGKGWKEVTASYNKWAVESNRPERDTRSLESKFKLLVKAKKPTGHGVCPSEVKDAKRIDRAINEKVVIRPLDDSDIGALSSDDSIEVLNPKVAKVRTAVARRAPTPPLRRKSRTNAPDVMSKLVSSFDPEAQQALQEQRAQHSFQTTQLLALNQQLRDANATAESLRNRLAEVERARDRAELKLELYGPAPLAGSGSGHPGKSRAQYVADEYPDLVRRGGKIRCETIYPEGGGCVEWITDTEDSDKENFDPSSSSSSSFLPSFGSSFGSSGLD</sequence>
<dbReference type="InterPro" id="IPR049203">
    <property type="entry name" value="DUF6818"/>
</dbReference>
<reference evidence="4" key="1">
    <citation type="submission" date="2023-03" db="EMBL/GenBank/DDBJ databases">
        <title>Massive genome expansion in bonnet fungi (Mycena s.s.) driven by repeated elements and novel gene families across ecological guilds.</title>
        <authorList>
            <consortium name="Lawrence Berkeley National Laboratory"/>
            <person name="Harder C.B."/>
            <person name="Miyauchi S."/>
            <person name="Viragh M."/>
            <person name="Kuo A."/>
            <person name="Thoen E."/>
            <person name="Andreopoulos B."/>
            <person name="Lu D."/>
            <person name="Skrede I."/>
            <person name="Drula E."/>
            <person name="Henrissat B."/>
            <person name="Morin E."/>
            <person name="Kohler A."/>
            <person name="Barry K."/>
            <person name="LaButti K."/>
            <person name="Morin E."/>
            <person name="Salamov A."/>
            <person name="Lipzen A."/>
            <person name="Mereny Z."/>
            <person name="Hegedus B."/>
            <person name="Baldrian P."/>
            <person name="Stursova M."/>
            <person name="Weitz H."/>
            <person name="Taylor A."/>
            <person name="Grigoriev I.V."/>
            <person name="Nagy L.G."/>
            <person name="Martin F."/>
            <person name="Kauserud H."/>
        </authorList>
    </citation>
    <scope>NUCLEOTIDE SEQUENCE</scope>
    <source>
        <strain evidence="4">CBHHK002</strain>
    </source>
</reference>
<evidence type="ECO:0000259" key="3">
    <source>
        <dbReference type="Pfam" id="PF20681"/>
    </source>
</evidence>
<feature type="region of interest" description="Disordered" evidence="2">
    <location>
        <begin position="1"/>
        <end position="38"/>
    </location>
</feature>
<dbReference type="AlphaFoldDB" id="A0AAD7AVX9"/>
<organism evidence="4 5">
    <name type="scientific">Mycena albidolilacea</name>
    <dbReference type="NCBI Taxonomy" id="1033008"/>
    <lineage>
        <taxon>Eukaryota</taxon>
        <taxon>Fungi</taxon>
        <taxon>Dikarya</taxon>
        <taxon>Basidiomycota</taxon>
        <taxon>Agaricomycotina</taxon>
        <taxon>Agaricomycetes</taxon>
        <taxon>Agaricomycetidae</taxon>
        <taxon>Agaricales</taxon>
        <taxon>Marasmiineae</taxon>
        <taxon>Mycenaceae</taxon>
        <taxon>Mycena</taxon>
    </lineage>
</organism>
<evidence type="ECO:0000313" key="4">
    <source>
        <dbReference type="EMBL" id="KAJ7369019.1"/>
    </source>
</evidence>
<feature type="compositionally biased region" description="Low complexity" evidence="2">
    <location>
        <begin position="303"/>
        <end position="325"/>
    </location>
</feature>
<name>A0AAD7AVX9_9AGAR</name>
<keyword evidence="1" id="KW-0175">Coiled coil</keyword>
<keyword evidence="5" id="KW-1185">Reference proteome</keyword>
<gene>
    <name evidence="4" type="ORF">DFH08DRAFT_648274</name>
</gene>
<evidence type="ECO:0000313" key="5">
    <source>
        <dbReference type="Proteomes" id="UP001218218"/>
    </source>
</evidence>
<evidence type="ECO:0000256" key="2">
    <source>
        <dbReference type="SAM" id="MobiDB-lite"/>
    </source>
</evidence>
<evidence type="ECO:0000256" key="1">
    <source>
        <dbReference type="SAM" id="Coils"/>
    </source>
</evidence>
<feature type="region of interest" description="Disordered" evidence="2">
    <location>
        <begin position="287"/>
        <end position="325"/>
    </location>
</feature>
<dbReference type="PANTHER" id="PTHR34409:SF1">
    <property type="entry name" value="MYB-LIKE DOMAIN-CONTAINING PROTEIN"/>
    <property type="match status" value="1"/>
</dbReference>
<dbReference type="Pfam" id="PF20681">
    <property type="entry name" value="DUF6818"/>
    <property type="match status" value="1"/>
</dbReference>